<proteinExistence type="inferred from homology"/>
<evidence type="ECO:0000256" key="6">
    <source>
        <dbReference type="ARBA" id="ARBA00022833"/>
    </source>
</evidence>
<dbReference type="SUPFAM" id="SSF48452">
    <property type="entry name" value="TPR-like"/>
    <property type="match status" value="1"/>
</dbReference>
<dbReference type="Pfam" id="PF01435">
    <property type="entry name" value="Peptidase_M48"/>
    <property type="match status" value="1"/>
</dbReference>
<evidence type="ECO:0000313" key="10">
    <source>
        <dbReference type="EMBL" id="KFZ38458.1"/>
    </source>
</evidence>
<dbReference type="Gene3D" id="1.25.40.10">
    <property type="entry name" value="Tetratricopeptide repeat domain"/>
    <property type="match status" value="2"/>
</dbReference>
<comment type="function">
    <text evidence="8">Functions as both a chaperone and a metalloprotease. Maintains the integrity of the outer membrane by promoting either the assembly or the elimination of outer membrane proteins, depending on their folding state.</text>
</comment>
<dbReference type="Proteomes" id="UP000029264">
    <property type="component" value="Unassembled WGS sequence"/>
</dbReference>
<dbReference type="AlphaFoldDB" id="A0A094LTD5"/>
<feature type="signal peptide" evidence="8">
    <location>
        <begin position="1"/>
        <end position="22"/>
    </location>
</feature>
<sequence precursor="true">MKRSLLSVAVALSLSATSQSFAARNDLPDLGTAAVNTLSMDREMQYGDIYMRVIRGQAPVLYDPLLAQYISELGNNLVAHASDVHTPFYFFMLQNDEINAFAFFGGHVAVHTGLFLYADSESEMASVLAHEISHVTQRHLARSMEAQSRSAPLTLAGVLGAILLTVAAPQAGMAALMGTQALSTQSRINFTRQNEQEADRIGMRVMVASGYDPEAAASFFGKLAAKYRYATKMPPMLLTHPIPESRVSEARDRANQYPHMHIAPNLNFQLAKARIQVRFSSYSAQTALAMFEDQLKNNSYAIKEAALYGQALALFQLNKHDKAEKIIDELRKKDPDNLFYLDTKTDLLTAKKDYQQAIDLLSSQRKYRPTSLVINTNLANVYLENKQADKAIPILEQMMYDDKNNLLPIQMLNDAYKQLGDKAQQFYTNAQLHALRADYRGAIDQLNFSYREATGRPLLIARIEAQLRQFRDAEEQMKRFQN</sequence>
<protein>
    <recommendedName>
        <fullName evidence="8">Putative beta-barrel assembly-enhancing protease</fullName>
        <ecNumber evidence="8">3.4.-.-</ecNumber>
    </recommendedName>
</protein>
<evidence type="ECO:0000256" key="8">
    <source>
        <dbReference type="HAMAP-Rule" id="MF_00997"/>
    </source>
</evidence>
<comment type="caution">
    <text evidence="10">The sequence shown here is derived from an EMBL/GenBank/DDBJ whole genome shotgun (WGS) entry which is preliminary data.</text>
</comment>
<dbReference type="eggNOG" id="COG4783">
    <property type="taxonomic scope" value="Bacteria"/>
</dbReference>
<dbReference type="HAMAP" id="MF_00997">
    <property type="entry name" value="Protease_BepA"/>
    <property type="match status" value="1"/>
</dbReference>
<dbReference type="STRING" id="1515746.HR45_03210"/>
<evidence type="ECO:0000256" key="5">
    <source>
        <dbReference type="ARBA" id="ARBA00022801"/>
    </source>
</evidence>
<feature type="binding site" evidence="8">
    <location>
        <position position="195"/>
    </location>
    <ligand>
        <name>Zn(2+)</name>
        <dbReference type="ChEBI" id="CHEBI:29105"/>
        <note>catalytic</note>
    </ligand>
</feature>
<dbReference type="GO" id="GO:0016020">
    <property type="term" value="C:membrane"/>
    <property type="evidence" value="ECO:0007669"/>
    <property type="project" value="InterPro"/>
</dbReference>
<dbReference type="EMBL" id="JPEO01000002">
    <property type="protein sequence ID" value="KFZ38458.1"/>
    <property type="molecule type" value="Genomic_DNA"/>
</dbReference>
<comment type="cofactor">
    <cofactor evidence="8">
        <name>Zn(2+)</name>
        <dbReference type="ChEBI" id="CHEBI:29105"/>
    </cofactor>
    <text evidence="8">Binds 1 zinc ion per subunit.</text>
</comment>
<dbReference type="PANTHER" id="PTHR22726">
    <property type="entry name" value="METALLOENDOPEPTIDASE OMA1"/>
    <property type="match status" value="1"/>
</dbReference>
<evidence type="ECO:0000256" key="4">
    <source>
        <dbReference type="ARBA" id="ARBA00022764"/>
    </source>
</evidence>
<keyword evidence="4 8" id="KW-0574">Periplasm</keyword>
<keyword evidence="3 8" id="KW-0732">Signal</keyword>
<organism evidence="10 11">
    <name type="scientific">Shewanella mangrovi</name>
    <dbReference type="NCBI Taxonomy" id="1515746"/>
    <lineage>
        <taxon>Bacteria</taxon>
        <taxon>Pseudomonadati</taxon>
        <taxon>Pseudomonadota</taxon>
        <taxon>Gammaproteobacteria</taxon>
        <taxon>Alteromonadales</taxon>
        <taxon>Shewanellaceae</taxon>
        <taxon>Shewanella</taxon>
    </lineage>
</organism>
<dbReference type="Gene3D" id="3.30.2010.10">
    <property type="entry name" value="Metalloproteases ('zincins'), catalytic domain"/>
    <property type="match status" value="1"/>
</dbReference>
<evidence type="ECO:0000256" key="3">
    <source>
        <dbReference type="ARBA" id="ARBA00022729"/>
    </source>
</evidence>
<feature type="binding site" evidence="8">
    <location>
        <position position="130"/>
    </location>
    <ligand>
        <name>Zn(2+)</name>
        <dbReference type="ChEBI" id="CHEBI:29105"/>
        <note>catalytic</note>
    </ligand>
</feature>
<dbReference type="InterPro" id="IPR001915">
    <property type="entry name" value="Peptidase_M48"/>
</dbReference>
<evidence type="ECO:0000256" key="1">
    <source>
        <dbReference type="ARBA" id="ARBA00022670"/>
    </source>
</evidence>
<dbReference type="InterPro" id="IPR051156">
    <property type="entry name" value="Mito/Outer_Membr_Metalloprot"/>
</dbReference>
<comment type="subcellular location">
    <subcellularLocation>
        <location evidence="8">Periplasm</location>
    </subcellularLocation>
</comment>
<name>A0A094LTD5_9GAMM</name>
<dbReference type="Pfam" id="PF14559">
    <property type="entry name" value="TPR_19"/>
    <property type="match status" value="1"/>
</dbReference>
<feature type="chain" id="PRO_5008983123" description="Putative beta-barrel assembly-enhancing protease" evidence="8">
    <location>
        <begin position="23"/>
        <end position="482"/>
    </location>
</feature>
<keyword evidence="1 8" id="KW-0645">Protease</keyword>
<keyword evidence="6 8" id="KW-0862">Zinc</keyword>
<keyword evidence="2 8" id="KW-0479">Metal-binding</keyword>
<dbReference type="InterPro" id="IPR011990">
    <property type="entry name" value="TPR-like_helical_dom_sf"/>
</dbReference>
<feature type="domain" description="Peptidase M48" evidence="9">
    <location>
        <begin position="66"/>
        <end position="253"/>
    </location>
</feature>
<feature type="binding site" evidence="8">
    <location>
        <position position="134"/>
    </location>
    <ligand>
        <name>Zn(2+)</name>
        <dbReference type="ChEBI" id="CHEBI:29105"/>
        <note>catalytic</note>
    </ligand>
</feature>
<feature type="active site" description="Proton donor" evidence="8">
    <location>
        <position position="199"/>
    </location>
</feature>
<dbReference type="GO" id="GO:0008270">
    <property type="term" value="F:zinc ion binding"/>
    <property type="evidence" value="ECO:0007669"/>
    <property type="project" value="UniProtKB-UniRule"/>
</dbReference>
<evidence type="ECO:0000259" key="9">
    <source>
        <dbReference type="Pfam" id="PF01435"/>
    </source>
</evidence>
<keyword evidence="5 8" id="KW-0378">Hydrolase</keyword>
<reference evidence="10 11" key="1">
    <citation type="submission" date="2014-06" db="EMBL/GenBank/DDBJ databases">
        <title>Shewanella sp. YQH10.</title>
        <authorList>
            <person name="Liu Y."/>
            <person name="Zeng R."/>
        </authorList>
    </citation>
    <scope>NUCLEOTIDE SEQUENCE [LARGE SCALE GENOMIC DNA]</scope>
    <source>
        <strain evidence="10 11">YQH10</strain>
    </source>
</reference>
<dbReference type="GO" id="GO:0004222">
    <property type="term" value="F:metalloendopeptidase activity"/>
    <property type="evidence" value="ECO:0007669"/>
    <property type="project" value="InterPro"/>
</dbReference>
<keyword evidence="11" id="KW-1185">Reference proteome</keyword>
<keyword evidence="7 8" id="KW-0482">Metalloprotease</keyword>
<dbReference type="GO" id="GO:0042597">
    <property type="term" value="C:periplasmic space"/>
    <property type="evidence" value="ECO:0007669"/>
    <property type="project" value="UniProtKB-SubCell"/>
</dbReference>
<dbReference type="GO" id="GO:0051603">
    <property type="term" value="P:proteolysis involved in protein catabolic process"/>
    <property type="evidence" value="ECO:0007669"/>
    <property type="project" value="TreeGrafter"/>
</dbReference>
<evidence type="ECO:0000256" key="7">
    <source>
        <dbReference type="ARBA" id="ARBA00023049"/>
    </source>
</evidence>
<dbReference type="InterPro" id="IPR030873">
    <property type="entry name" value="Protease_BepA"/>
</dbReference>
<comment type="similarity">
    <text evidence="8">Belongs to the peptidase M48 family. BepA subfamily.</text>
</comment>
<gene>
    <name evidence="10" type="ORF">HR45_03210</name>
</gene>
<accession>A0A094LTD5</accession>
<evidence type="ECO:0000256" key="2">
    <source>
        <dbReference type="ARBA" id="ARBA00022723"/>
    </source>
</evidence>
<dbReference type="PANTHER" id="PTHR22726:SF1">
    <property type="entry name" value="METALLOENDOPEPTIDASE OMA1, MITOCHONDRIAL"/>
    <property type="match status" value="1"/>
</dbReference>
<feature type="active site" evidence="8">
    <location>
        <position position="131"/>
    </location>
</feature>
<evidence type="ECO:0000313" key="11">
    <source>
        <dbReference type="Proteomes" id="UP000029264"/>
    </source>
</evidence>
<dbReference type="EC" id="3.4.-.-" evidence="8"/>